<name>A0A7U7ETI3_STAAR</name>
<dbReference type="Proteomes" id="UP000000596">
    <property type="component" value="Chromosome"/>
</dbReference>
<sequence>MPDLSVLRVFVLDYNGHGNLIMIEICMLKMLQKTQNTKIYAKISIALF</sequence>
<reference evidence="1 2" key="1">
    <citation type="journal article" date="2004" name="Proc. Natl. Acad. Sci. U.S.A.">
        <title>Complete genomes of two clinical Staphylococcus aureus strains: evidence for the rapid evolution of virulence and drug resistance.</title>
        <authorList>
            <person name="Holden M.T.G."/>
            <person name="Feil E.J."/>
            <person name="Lindsay J.A."/>
            <person name="Peacock S.J."/>
            <person name="Day N.P.J."/>
            <person name="Enright M.C."/>
            <person name="Foster T.J."/>
            <person name="Moore C.E."/>
            <person name="Hurst L."/>
            <person name="Atkin R."/>
            <person name="Barron A."/>
            <person name="Bason N."/>
            <person name="Bentley S.D."/>
            <person name="Chillingworth C."/>
            <person name="Chillingworth T."/>
            <person name="Churcher C."/>
            <person name="Clark L."/>
            <person name="Corton C."/>
            <person name="Cronin A."/>
            <person name="Doggett J."/>
            <person name="Dowd L."/>
            <person name="Feltwell T."/>
            <person name="Hance Z."/>
            <person name="Harris B."/>
            <person name="Hauser H."/>
            <person name="Holroyd S."/>
            <person name="Jagels K."/>
            <person name="James K.D."/>
            <person name="Lennard N."/>
            <person name="Line A."/>
            <person name="Mayes R."/>
            <person name="Moule S."/>
            <person name="Mungall K."/>
            <person name="Ormond D."/>
            <person name="Quail M.A."/>
            <person name="Rabbinowitsch E."/>
            <person name="Rutherford K."/>
            <person name="Sanders M."/>
            <person name="Sharp S."/>
            <person name="Simmonds M."/>
            <person name="Stevens K."/>
            <person name="Whitehead S."/>
            <person name="Barrell B.G."/>
            <person name="Spratt B.G."/>
            <person name="Parkhill J."/>
        </authorList>
    </citation>
    <scope>NUCLEOTIDE SEQUENCE [LARGE SCALE GENOMIC DNA]</scope>
    <source>
        <strain evidence="1 2">MRSA252</strain>
    </source>
</reference>
<evidence type="ECO:0000313" key="1">
    <source>
        <dbReference type="EMBL" id="CAG39264.1"/>
    </source>
</evidence>
<evidence type="ECO:0000313" key="2">
    <source>
        <dbReference type="Proteomes" id="UP000000596"/>
    </source>
</evidence>
<proteinExistence type="predicted"/>
<organism evidence="1 2">
    <name type="scientific">Staphylococcus aureus (strain MRSA252)</name>
    <dbReference type="NCBI Taxonomy" id="282458"/>
    <lineage>
        <taxon>Bacteria</taxon>
        <taxon>Bacillati</taxon>
        <taxon>Bacillota</taxon>
        <taxon>Bacilli</taxon>
        <taxon>Bacillales</taxon>
        <taxon>Staphylococcaceae</taxon>
        <taxon>Staphylococcus</taxon>
    </lineage>
</organism>
<protein>
    <submittedName>
        <fullName evidence="1">Uncharacterized protein</fullName>
    </submittedName>
</protein>
<dbReference type="AlphaFoldDB" id="A0A7U7ETI3"/>
<gene>
    <name evidence="1" type="ordered locus">SAR0237</name>
</gene>
<dbReference type="EMBL" id="BX571856">
    <property type="protein sequence ID" value="CAG39264.1"/>
    <property type="molecule type" value="Genomic_DNA"/>
</dbReference>
<accession>A0A7U7ETI3</accession>
<dbReference type="KEGG" id="sar:SAR0237"/>